<dbReference type="Proteomes" id="UP001190700">
    <property type="component" value="Unassembled WGS sequence"/>
</dbReference>
<dbReference type="PANTHER" id="PTHR35759">
    <property type="entry name" value="BNAA09G03860D PROTEIN"/>
    <property type="match status" value="1"/>
</dbReference>
<keyword evidence="2" id="KW-1185">Reference proteome</keyword>
<comment type="caution">
    <text evidence="1">The sequence shown here is derived from an EMBL/GenBank/DDBJ whole genome shotgun (WGS) entry which is preliminary data.</text>
</comment>
<sequence>MAAGLVDSFGFQAASCAQLRSRFICHRLANPSKGIGRSALASSPPQPRRRYAKGWEGLQPHLLYRRKKFSAGRKSLQAHLVIRSVKSVEEDSWRHDQNMRRETAAQVLEVLANAHKSSSFNDQAEAKKQAQALGLYILSPVPTLPPQLGTLMRRMRDGGAENAIDIFSSSLQARRHKVPDIQQTQKHRCKLTRSEYGQRFSSYEINAYFAAVFESLPTLMSSRGVQLDLSRYDLFHGHLFVTPNSNLGMLMHAKEYPCWSEDFPVNLGFCQTGSPVKFTDHSMDSRNILWLALPNRAASGYVGALCILDAQEDGWIRKNLVMRELDMLRTIDESDFGHVIGDVNYFRFDERDPGRRIFAFV</sequence>
<evidence type="ECO:0000313" key="2">
    <source>
        <dbReference type="Proteomes" id="UP001190700"/>
    </source>
</evidence>
<name>A0AAE0C7F2_9CHLO</name>
<dbReference type="PANTHER" id="PTHR35759:SF1">
    <property type="entry name" value="OS07G0673000 PROTEIN"/>
    <property type="match status" value="1"/>
</dbReference>
<gene>
    <name evidence="1" type="ORF">CYMTET_40781</name>
</gene>
<protein>
    <submittedName>
        <fullName evidence="1">Uncharacterized protein</fullName>
    </submittedName>
</protein>
<proteinExistence type="predicted"/>
<accession>A0AAE0C7F2</accession>
<reference evidence="1 2" key="1">
    <citation type="journal article" date="2015" name="Genome Biol. Evol.">
        <title>Comparative Genomics of a Bacterivorous Green Alga Reveals Evolutionary Causalities and Consequences of Phago-Mixotrophic Mode of Nutrition.</title>
        <authorList>
            <person name="Burns J.A."/>
            <person name="Paasch A."/>
            <person name="Narechania A."/>
            <person name="Kim E."/>
        </authorList>
    </citation>
    <scope>NUCLEOTIDE SEQUENCE [LARGE SCALE GENOMIC DNA]</scope>
    <source>
        <strain evidence="1 2">PLY_AMNH</strain>
    </source>
</reference>
<dbReference type="EMBL" id="LGRX02027115">
    <property type="protein sequence ID" value="KAK3249811.1"/>
    <property type="molecule type" value="Genomic_DNA"/>
</dbReference>
<organism evidence="1 2">
    <name type="scientific">Cymbomonas tetramitiformis</name>
    <dbReference type="NCBI Taxonomy" id="36881"/>
    <lineage>
        <taxon>Eukaryota</taxon>
        <taxon>Viridiplantae</taxon>
        <taxon>Chlorophyta</taxon>
        <taxon>Pyramimonadophyceae</taxon>
        <taxon>Pyramimonadales</taxon>
        <taxon>Pyramimonadaceae</taxon>
        <taxon>Cymbomonas</taxon>
    </lineage>
</organism>
<dbReference type="AlphaFoldDB" id="A0AAE0C7F2"/>
<evidence type="ECO:0000313" key="1">
    <source>
        <dbReference type="EMBL" id="KAK3249811.1"/>
    </source>
</evidence>